<dbReference type="InterPro" id="IPR008928">
    <property type="entry name" value="6-hairpin_glycosidase_sf"/>
</dbReference>
<dbReference type="Proteomes" id="UP001165667">
    <property type="component" value="Unassembled WGS sequence"/>
</dbReference>
<dbReference type="Pfam" id="PF00723">
    <property type="entry name" value="Glyco_hydro_15"/>
    <property type="match status" value="1"/>
</dbReference>
<dbReference type="SUPFAM" id="SSF48208">
    <property type="entry name" value="Six-hairpin glycosidases"/>
    <property type="match status" value="1"/>
</dbReference>
<evidence type="ECO:0000313" key="3">
    <source>
        <dbReference type="EMBL" id="MCW6508211.1"/>
    </source>
</evidence>
<dbReference type="Gene3D" id="1.50.10.10">
    <property type="match status" value="1"/>
</dbReference>
<dbReference type="GO" id="GO:0004553">
    <property type="term" value="F:hydrolase activity, hydrolyzing O-glycosyl compounds"/>
    <property type="evidence" value="ECO:0007669"/>
    <property type="project" value="UniProtKB-ARBA"/>
</dbReference>
<evidence type="ECO:0000313" key="4">
    <source>
        <dbReference type="Proteomes" id="UP001165667"/>
    </source>
</evidence>
<dbReference type="InterPro" id="IPR045582">
    <property type="entry name" value="Trehalase-like_N"/>
</dbReference>
<dbReference type="AlphaFoldDB" id="A0AA41YTC3"/>
<dbReference type="RefSeq" id="WP_282584583.1">
    <property type="nucleotide sequence ID" value="NZ_JAMOIM010000005.1"/>
</dbReference>
<dbReference type="PANTHER" id="PTHR31616:SF0">
    <property type="entry name" value="GLUCAN 1,4-ALPHA-GLUCOSIDASE"/>
    <property type="match status" value="1"/>
</dbReference>
<feature type="domain" description="Trehalase-like N-terminal" evidence="2">
    <location>
        <begin position="12"/>
        <end position="136"/>
    </location>
</feature>
<gene>
    <name evidence="3" type="ORF">M8523_09275</name>
</gene>
<feature type="domain" description="GH15-like" evidence="1">
    <location>
        <begin position="225"/>
        <end position="585"/>
    </location>
</feature>
<dbReference type="InterPro" id="IPR011613">
    <property type="entry name" value="GH15-like"/>
</dbReference>
<evidence type="ECO:0000259" key="2">
    <source>
        <dbReference type="Pfam" id="PF19291"/>
    </source>
</evidence>
<sequence>MSRKPPGNLDYALIGNCRIAAMVDPQARIVWWCMPRFDSDPVFSRLLAGDEEKGFCDVVLKDQVASQSAYVRNTAIVETILTDSAGARVRITDFVPRFRQFDRLFRPAQIFRRIEPLSGIPRITIRVRPTYDYGREVTEKNSGSSHVRYIRGGGVVVRLSTDAPLSYIEHETAFALTHPVTMVFGQDEPFLSAFESTGREFLEKTRDYWLNWVRYLALPYEWQTAVTRAAITLKLCQFEETGAIIAAHTTSIPEAPGSIRNWDYRYCWLRDAFFVVHALNRLGATQTMEDYITYLTNIAVENQDPLSPLHGIVPGTPLNEWIAPHLDGFQNNKPVRVGNAAATQAQHDVYGSVVLAVTQMYVDERLPKMGDEALFRQLEPLGRLASKYALQPDAGIWEFRGFQKIHTYSATLCWVACDRLARIAKRLGLRPEAESWAKQAANIKSAILAQGWNEERQALTGAFGSPDLDASVLLVTELGLISPNDHRYVKTVEAIGRELTEGGRIMRYTAEDDFGKPETNFLVCNFWYVDALAQIGRMDEARERFLDILSHRNAYGILSEDLHPVTGELWGNFPQTYSMAGIINSAMRLSRSWEDAWCLDL</sequence>
<dbReference type="PANTHER" id="PTHR31616">
    <property type="entry name" value="TREHALASE"/>
    <property type="match status" value="1"/>
</dbReference>
<dbReference type="Pfam" id="PF19291">
    <property type="entry name" value="TREH_N"/>
    <property type="match status" value="1"/>
</dbReference>
<comment type="caution">
    <text evidence="3">The sequence shown here is derived from an EMBL/GenBank/DDBJ whole genome shotgun (WGS) entry which is preliminary data.</text>
</comment>
<dbReference type="InterPro" id="IPR012341">
    <property type="entry name" value="6hp_glycosidase-like_sf"/>
</dbReference>
<protein>
    <submittedName>
        <fullName evidence="3">Glycoside hydrolase family 15 protein</fullName>
    </submittedName>
</protein>
<keyword evidence="4" id="KW-1185">Reference proteome</keyword>
<reference evidence="3" key="1">
    <citation type="submission" date="2022-05" db="EMBL/GenBank/DDBJ databases">
        <authorList>
            <person name="Pankratov T."/>
        </authorList>
    </citation>
    <scope>NUCLEOTIDE SEQUENCE</scope>
    <source>
        <strain evidence="3">BP6-180914</strain>
    </source>
</reference>
<proteinExistence type="predicted"/>
<name>A0AA41YTC3_9HYPH</name>
<dbReference type="EMBL" id="JAMOIM010000005">
    <property type="protein sequence ID" value="MCW6508211.1"/>
    <property type="molecule type" value="Genomic_DNA"/>
</dbReference>
<organism evidence="3 4">
    <name type="scientific">Lichenifustis flavocetrariae</name>
    <dbReference type="NCBI Taxonomy" id="2949735"/>
    <lineage>
        <taxon>Bacteria</taxon>
        <taxon>Pseudomonadati</taxon>
        <taxon>Pseudomonadota</taxon>
        <taxon>Alphaproteobacteria</taxon>
        <taxon>Hyphomicrobiales</taxon>
        <taxon>Lichenihabitantaceae</taxon>
        <taxon>Lichenifustis</taxon>
    </lineage>
</organism>
<keyword evidence="3" id="KW-0378">Hydrolase</keyword>
<evidence type="ECO:0000259" key="1">
    <source>
        <dbReference type="Pfam" id="PF00723"/>
    </source>
</evidence>
<dbReference type="GO" id="GO:0005975">
    <property type="term" value="P:carbohydrate metabolic process"/>
    <property type="evidence" value="ECO:0007669"/>
    <property type="project" value="InterPro"/>
</dbReference>
<accession>A0AA41YTC3</accession>